<dbReference type="Pfam" id="PF03770">
    <property type="entry name" value="IPK"/>
    <property type="match status" value="1"/>
</dbReference>
<feature type="region of interest" description="Disordered" evidence="5">
    <location>
        <begin position="745"/>
        <end position="798"/>
    </location>
</feature>
<evidence type="ECO:0000256" key="1">
    <source>
        <dbReference type="ARBA" id="ARBA00007374"/>
    </source>
</evidence>
<dbReference type="GO" id="GO:0000824">
    <property type="term" value="F:inositol-1,4,5,6-tetrakisphosphate 3-kinase activity"/>
    <property type="evidence" value="ECO:0007669"/>
    <property type="project" value="TreeGrafter"/>
</dbReference>
<dbReference type="Proteomes" id="UP000184546">
    <property type="component" value="Unassembled WGS sequence"/>
</dbReference>
<dbReference type="EC" id="2.7.-.-" evidence="4"/>
<dbReference type="OMA" id="SPTAHQW"/>
<feature type="region of interest" description="Disordered" evidence="5">
    <location>
        <begin position="544"/>
        <end position="566"/>
    </location>
</feature>
<keyword evidence="2 4" id="KW-0808">Transferase</keyword>
<evidence type="ECO:0000256" key="4">
    <source>
        <dbReference type="RuleBase" id="RU363090"/>
    </source>
</evidence>
<feature type="region of interest" description="Disordered" evidence="5">
    <location>
        <begin position="1"/>
        <end position="171"/>
    </location>
</feature>
<reference evidence="7" key="1">
    <citation type="journal article" date="2017" name="Genome Biol.">
        <title>Comparative genomics reveals high biological diversity and specific adaptations in the industrially and medically important fungal genus Aspergillus.</title>
        <authorList>
            <person name="de Vries R.P."/>
            <person name="Riley R."/>
            <person name="Wiebenga A."/>
            <person name="Aguilar-Osorio G."/>
            <person name="Amillis S."/>
            <person name="Uchima C.A."/>
            <person name="Anderluh G."/>
            <person name="Asadollahi M."/>
            <person name="Askin M."/>
            <person name="Barry K."/>
            <person name="Battaglia E."/>
            <person name="Bayram O."/>
            <person name="Benocci T."/>
            <person name="Braus-Stromeyer S.A."/>
            <person name="Caldana C."/>
            <person name="Canovas D."/>
            <person name="Cerqueira G.C."/>
            <person name="Chen F."/>
            <person name="Chen W."/>
            <person name="Choi C."/>
            <person name="Clum A."/>
            <person name="Dos Santos R.A."/>
            <person name="Damasio A.R."/>
            <person name="Diallinas G."/>
            <person name="Emri T."/>
            <person name="Fekete E."/>
            <person name="Flipphi M."/>
            <person name="Freyberg S."/>
            <person name="Gallo A."/>
            <person name="Gournas C."/>
            <person name="Habgood R."/>
            <person name="Hainaut M."/>
            <person name="Harispe M.L."/>
            <person name="Henrissat B."/>
            <person name="Hilden K.S."/>
            <person name="Hope R."/>
            <person name="Hossain A."/>
            <person name="Karabika E."/>
            <person name="Karaffa L."/>
            <person name="Karanyi Z."/>
            <person name="Krasevec N."/>
            <person name="Kuo A."/>
            <person name="Kusch H."/>
            <person name="LaButti K."/>
            <person name="Lagendijk E.L."/>
            <person name="Lapidus A."/>
            <person name="Levasseur A."/>
            <person name="Lindquist E."/>
            <person name="Lipzen A."/>
            <person name="Logrieco A.F."/>
            <person name="MacCabe A."/>
            <person name="Maekelae M.R."/>
            <person name="Malavazi I."/>
            <person name="Melin P."/>
            <person name="Meyer V."/>
            <person name="Mielnichuk N."/>
            <person name="Miskei M."/>
            <person name="Molnar A.P."/>
            <person name="Mule G."/>
            <person name="Ngan C.Y."/>
            <person name="Orejas M."/>
            <person name="Orosz E."/>
            <person name="Ouedraogo J.P."/>
            <person name="Overkamp K.M."/>
            <person name="Park H.-S."/>
            <person name="Perrone G."/>
            <person name="Piumi F."/>
            <person name="Punt P.J."/>
            <person name="Ram A.F."/>
            <person name="Ramon A."/>
            <person name="Rauscher S."/>
            <person name="Record E."/>
            <person name="Riano-Pachon D.M."/>
            <person name="Robert V."/>
            <person name="Roehrig J."/>
            <person name="Ruller R."/>
            <person name="Salamov A."/>
            <person name="Salih N.S."/>
            <person name="Samson R.A."/>
            <person name="Sandor E."/>
            <person name="Sanguinetti M."/>
            <person name="Schuetze T."/>
            <person name="Sepcic K."/>
            <person name="Shelest E."/>
            <person name="Sherlock G."/>
            <person name="Sophianopoulou V."/>
            <person name="Squina F.M."/>
            <person name="Sun H."/>
            <person name="Susca A."/>
            <person name="Todd R.B."/>
            <person name="Tsang A."/>
            <person name="Unkles S.E."/>
            <person name="van de Wiele N."/>
            <person name="van Rossen-Uffink D."/>
            <person name="Oliveira J.V."/>
            <person name="Vesth T.C."/>
            <person name="Visser J."/>
            <person name="Yu J.-H."/>
            <person name="Zhou M."/>
            <person name="Andersen M.R."/>
            <person name="Archer D.B."/>
            <person name="Baker S.E."/>
            <person name="Benoit I."/>
            <person name="Brakhage A.A."/>
            <person name="Braus G.H."/>
            <person name="Fischer R."/>
            <person name="Frisvad J.C."/>
            <person name="Goldman G.H."/>
            <person name="Houbraken J."/>
            <person name="Oakley B."/>
            <person name="Pocsi I."/>
            <person name="Scazzocchio C."/>
            <person name="Seiboth B."/>
            <person name="vanKuyk P.A."/>
            <person name="Wortman J."/>
            <person name="Dyer P.S."/>
            <person name="Grigoriev I.V."/>
        </authorList>
    </citation>
    <scope>NUCLEOTIDE SEQUENCE [LARGE SCALE GENOMIC DNA]</scope>
    <source>
        <strain evidence="7">ATCC 16872 / CBS 172.66 / WB 5094</strain>
    </source>
</reference>
<feature type="compositionally biased region" description="Polar residues" evidence="5">
    <location>
        <begin position="117"/>
        <end position="129"/>
    </location>
</feature>
<feature type="compositionally biased region" description="Basic residues" evidence="5">
    <location>
        <begin position="896"/>
        <end position="905"/>
    </location>
</feature>
<dbReference type="GO" id="GO:0005634">
    <property type="term" value="C:nucleus"/>
    <property type="evidence" value="ECO:0007669"/>
    <property type="project" value="TreeGrafter"/>
</dbReference>
<dbReference type="PANTHER" id="PTHR12400:SF21">
    <property type="entry name" value="KINASE"/>
    <property type="match status" value="1"/>
</dbReference>
<evidence type="ECO:0000256" key="5">
    <source>
        <dbReference type="SAM" id="MobiDB-lite"/>
    </source>
</evidence>
<feature type="compositionally biased region" description="Acidic residues" evidence="5">
    <location>
        <begin position="1369"/>
        <end position="1380"/>
    </location>
</feature>
<keyword evidence="7" id="KW-1185">Reference proteome</keyword>
<accession>A0A1L9WZQ0</accession>
<feature type="region of interest" description="Disordered" evidence="5">
    <location>
        <begin position="633"/>
        <end position="668"/>
    </location>
</feature>
<feature type="region of interest" description="Disordered" evidence="5">
    <location>
        <begin position="895"/>
        <end position="1099"/>
    </location>
</feature>
<feature type="compositionally biased region" description="Basic and acidic residues" evidence="5">
    <location>
        <begin position="506"/>
        <end position="515"/>
    </location>
</feature>
<feature type="compositionally biased region" description="Basic and acidic residues" evidence="5">
    <location>
        <begin position="1354"/>
        <end position="1367"/>
    </location>
</feature>
<dbReference type="GO" id="GO:0032958">
    <property type="term" value="P:inositol phosphate biosynthetic process"/>
    <property type="evidence" value="ECO:0007669"/>
    <property type="project" value="InterPro"/>
</dbReference>
<evidence type="ECO:0000256" key="2">
    <source>
        <dbReference type="ARBA" id="ARBA00022679"/>
    </source>
</evidence>
<feature type="compositionally biased region" description="Basic and acidic residues" evidence="5">
    <location>
        <begin position="32"/>
        <end position="44"/>
    </location>
</feature>
<evidence type="ECO:0000256" key="3">
    <source>
        <dbReference type="ARBA" id="ARBA00022777"/>
    </source>
</evidence>
<feature type="region of interest" description="Disordered" evidence="5">
    <location>
        <begin position="1351"/>
        <end position="1380"/>
    </location>
</feature>
<sequence>MSRPPSATDNTWSGPLVTPDASAQYDCSEGPDLPRDQQRRHNDTRSQLIHQDAQQAPSPSRAESPTAHQWAKPASTFPLKRPTAAPVERLSRPDRSHSPQLSERDSIFATHYLPSETDPSTTPRLSPSKDTNHEPPASLTPLLEDVSAFASSDSPHKVIPRSNRVGTSHMEVDVRRKHPLDTPSLLPPGVPHSTPLLPVDSDAIVDEQSGLAHRSAPFSAWESLQPLRKVSSDGAANKPAALADHLVHRSLLSASLNDAPLPPLPPLPPLHSSVSSPGVHSPVTSVDTAHHAWSMSQPHEGTRENRLERSSSRSRRGRVEQSIEANLANAEPASHVRSRKSSHYLGLFKENTTSPDRKRREERAGRHDDSTEPNDPHHRVTHSEPRFALEHCDSPLDASFPSDEGELRNTKSLSQLSLADAPLILPSIESDINQMRHGDNVKKSQPRALPRSLLEEIRNFHLTPGGARGTSFSRSIPTQFAERGRDYLSKDHASQGVLGSHLSGSDSDREQRRPLEEEEDEQISSAVYFPHERVTISEEVDSIPPYADTEHGGDTIDISTAQNGHVRMPKRHVSDDLEGNHVDISLRSKNDSRILHGDLQGMQSAPIEELNEESHASIPERTTDYYSTCESEFASADDSGMSVRDEESSLTDEADVTPTATPTQGPRFPRARRKHINAAPLGAVELKPYRHQVGGHTTVFRFSRRAVCKQLNNRENEFYERIERRHPEMLMFLPRYIGVLNVTFSKTPKRPKDPTKTNGEHRDTNHTANNSTLADNKDSTAASSSCPSKDTNQPRIFSQKQITGIIPQVILENNRHIIPADLFSHCQRPRTADGLMMQRRFSTGIESMPSLQNGQECLADGPLSPQVLKKKQWGATTVNRQLQEQVLREVFSPPAVHHHRRHARGHLNLPRTSSDGIRRRVNLSEDRTLSRRTASVEDAPTLAAGIDIAKQTNDGPGLSSSASTALDAGHSRLEKVRTEESPPRASSLSRSRPMRRRRSGSGLQRRGSLGSGEGGGELLFYDDDGYGGDKEDGVFPMEGDVSGKSPSGRRMTDQFGPPLPNPKTAVAAKPADQTLIEPSEEGSRHNDHVLLPSNPKEAQTRKDDRVQFFLLLEDLTAGMNKPCVLDLKMGTRQYGIEADEKKRKSQRRKCQSTTSQQLGVRLCGMQTWNVKKQEYSFEDKYFGRDLKAGREFQDALTRFLYDGASQRSVTKKIPVILEKLARLENMIRRLKRYRLYASSLLILYDGDPNPTDGATQVNGRSGSGTMRDNLQRRSSDDGYLDVQLKIVDFANCVTGEDEISPNAPCPPQHPDDIDRGYLRGLRTLRMYFQRILKEVSHDDYIERGEGEAIALGSRHSDQDESSERFWDENVMESDPGEVSF</sequence>
<feature type="compositionally biased region" description="Basic and acidic residues" evidence="5">
    <location>
        <begin position="750"/>
        <end position="765"/>
    </location>
</feature>
<dbReference type="RefSeq" id="XP_020057982.1">
    <property type="nucleotide sequence ID" value="XM_020199375.1"/>
</dbReference>
<dbReference type="InterPro" id="IPR038286">
    <property type="entry name" value="IPK_sf"/>
</dbReference>
<dbReference type="GO" id="GO:0008440">
    <property type="term" value="F:inositol-1,4,5-trisphosphate 3-kinase activity"/>
    <property type="evidence" value="ECO:0007669"/>
    <property type="project" value="TreeGrafter"/>
</dbReference>
<dbReference type="GeneID" id="30973189"/>
<feature type="compositionally biased region" description="Polar residues" evidence="5">
    <location>
        <begin position="766"/>
        <end position="798"/>
    </location>
</feature>
<feature type="compositionally biased region" description="Basic and acidic residues" evidence="5">
    <location>
        <begin position="89"/>
        <end position="106"/>
    </location>
</feature>
<dbReference type="Gene3D" id="3.30.470.160">
    <property type="entry name" value="Inositol polyphosphate kinase"/>
    <property type="match status" value="1"/>
</dbReference>
<feature type="compositionally biased region" description="Basic and acidic residues" evidence="5">
    <location>
        <begin position="916"/>
        <end position="929"/>
    </location>
</feature>
<organism evidence="6 7">
    <name type="scientific">Aspergillus aculeatus (strain ATCC 16872 / CBS 172.66 / WB 5094)</name>
    <dbReference type="NCBI Taxonomy" id="690307"/>
    <lineage>
        <taxon>Eukaryota</taxon>
        <taxon>Fungi</taxon>
        <taxon>Dikarya</taxon>
        <taxon>Ascomycota</taxon>
        <taxon>Pezizomycotina</taxon>
        <taxon>Eurotiomycetes</taxon>
        <taxon>Eurotiomycetidae</taxon>
        <taxon>Eurotiales</taxon>
        <taxon>Aspergillaceae</taxon>
        <taxon>Aspergillus</taxon>
        <taxon>Aspergillus subgen. Circumdati</taxon>
    </lineage>
</organism>
<feature type="compositionally biased region" description="Polar residues" evidence="5">
    <location>
        <begin position="1"/>
        <end position="13"/>
    </location>
</feature>
<evidence type="ECO:0000313" key="6">
    <source>
        <dbReference type="EMBL" id="OJK01643.1"/>
    </source>
</evidence>
<feature type="compositionally biased region" description="Polar residues" evidence="5">
    <location>
        <begin position="1252"/>
        <end position="1268"/>
    </location>
</feature>
<feature type="compositionally biased region" description="Basic and acidic residues" evidence="5">
    <location>
        <begin position="969"/>
        <end position="982"/>
    </location>
</feature>
<dbReference type="PANTHER" id="PTHR12400">
    <property type="entry name" value="INOSITOL POLYPHOSPHATE KINASE"/>
    <property type="match status" value="1"/>
</dbReference>
<gene>
    <name evidence="6" type="ORF">ASPACDRAFT_25958</name>
</gene>
<feature type="region of interest" description="Disordered" evidence="5">
    <location>
        <begin position="1251"/>
        <end position="1273"/>
    </location>
</feature>
<dbReference type="GO" id="GO:0046854">
    <property type="term" value="P:phosphatidylinositol phosphate biosynthetic process"/>
    <property type="evidence" value="ECO:0007669"/>
    <property type="project" value="TreeGrafter"/>
</dbReference>
<feature type="region of interest" description="Disordered" evidence="5">
    <location>
        <begin position="294"/>
        <end position="381"/>
    </location>
</feature>
<dbReference type="STRING" id="690307.A0A1L9WZQ0"/>
<dbReference type="VEuPathDB" id="FungiDB:ASPACDRAFT_25958"/>
<dbReference type="OrthoDB" id="2573163at2759"/>
<feature type="compositionally biased region" description="Polar residues" evidence="5">
    <location>
        <begin position="950"/>
        <end position="964"/>
    </location>
</feature>
<feature type="compositionally biased region" description="Basic and acidic residues" evidence="5">
    <location>
        <begin position="300"/>
        <end position="321"/>
    </location>
</feature>
<feature type="region of interest" description="Disordered" evidence="5">
    <location>
        <begin position="494"/>
        <end position="523"/>
    </location>
</feature>
<comment type="similarity">
    <text evidence="1 4">Belongs to the inositol phosphokinase (IPK) family.</text>
</comment>
<dbReference type="EMBL" id="KV878974">
    <property type="protein sequence ID" value="OJK01643.1"/>
    <property type="molecule type" value="Genomic_DNA"/>
</dbReference>
<dbReference type="SUPFAM" id="SSF56104">
    <property type="entry name" value="SAICAR synthase-like"/>
    <property type="match status" value="1"/>
</dbReference>
<dbReference type="InterPro" id="IPR005522">
    <property type="entry name" value="IPK"/>
</dbReference>
<feature type="compositionally biased region" description="Basic and acidic residues" evidence="5">
    <location>
        <begin position="355"/>
        <end position="381"/>
    </location>
</feature>
<proteinExistence type="inferred from homology"/>
<name>A0A1L9WZQ0_ASPA1</name>
<keyword evidence="3 4" id="KW-0418">Kinase</keyword>
<feature type="compositionally biased region" description="Polar residues" evidence="5">
    <location>
        <begin position="45"/>
        <end position="67"/>
    </location>
</feature>
<dbReference type="GO" id="GO:0005737">
    <property type="term" value="C:cytoplasm"/>
    <property type="evidence" value="ECO:0007669"/>
    <property type="project" value="TreeGrafter"/>
</dbReference>
<protein>
    <recommendedName>
        <fullName evidence="4">Kinase</fullName>
        <ecNumber evidence="4">2.7.-.-</ecNumber>
    </recommendedName>
</protein>
<evidence type="ECO:0000313" key="7">
    <source>
        <dbReference type="Proteomes" id="UP000184546"/>
    </source>
</evidence>